<dbReference type="PANTHER" id="PTHR43856">
    <property type="entry name" value="CARDIOLIPIN HYDROLASE"/>
    <property type="match status" value="1"/>
</dbReference>
<dbReference type="OrthoDB" id="5294698at2"/>
<sequence>MKKIIVIPFISIAFASAVHGSPLAITAGGATTVQTRSPAMTIESAFSPDDGAEALVLKVINRSVSKIRLAAYSFNSPHVVEALVNAKRRGVDVKVIVDDRRNKRKNSIAALNLLVNADIPTRTISVYAMHHDKYIVSDDLSVQNGSFNYSKDAATSNSENVVVVWNNPELAKAFLGHWENRWSKGIDYKYSDDKGDAGSR</sequence>
<keyword evidence="4" id="KW-0378">Hydrolase</keyword>
<dbReference type="EMBL" id="WINI01000004">
    <property type="protein sequence ID" value="MQR00701.1"/>
    <property type="molecule type" value="Genomic_DNA"/>
</dbReference>
<keyword evidence="7" id="KW-0732">Signal</keyword>
<dbReference type="Pfam" id="PF13091">
    <property type="entry name" value="PLDc_2"/>
    <property type="match status" value="1"/>
</dbReference>
<reference evidence="9 10" key="1">
    <citation type="submission" date="2019-10" db="EMBL/GenBank/DDBJ databases">
        <title>Glaciimonas soli sp. nov., a psychrophilic bacterium isolated from the forest soil of a high elevation mountain in Taiwan.</title>
        <authorList>
            <person name="Wang L.-T."/>
            <person name="Shieh W.Y."/>
        </authorList>
    </citation>
    <scope>NUCLEOTIDE SEQUENCE [LARGE SCALE GENOMIC DNA]</scope>
    <source>
        <strain evidence="9 10">GS1</strain>
    </source>
</reference>
<dbReference type="CDD" id="cd09170">
    <property type="entry name" value="PLDc_Nuc"/>
    <property type="match status" value="1"/>
</dbReference>
<keyword evidence="6" id="KW-0443">Lipid metabolism</keyword>
<comment type="similarity">
    <text evidence="2">Belongs to the phospholipase D family.</text>
</comment>
<dbReference type="RefSeq" id="WP_153234724.1">
    <property type="nucleotide sequence ID" value="NZ_WINI01000004.1"/>
</dbReference>
<dbReference type="Proteomes" id="UP000451565">
    <property type="component" value="Unassembled WGS sequence"/>
</dbReference>
<dbReference type="SUPFAM" id="SSF56024">
    <property type="entry name" value="Phospholipase D/nuclease"/>
    <property type="match status" value="1"/>
</dbReference>
<dbReference type="Gene3D" id="3.30.870.10">
    <property type="entry name" value="Endonuclease Chain A"/>
    <property type="match status" value="1"/>
</dbReference>
<organism evidence="9 10">
    <name type="scientific">Glaciimonas soli</name>
    <dbReference type="NCBI Taxonomy" id="2590999"/>
    <lineage>
        <taxon>Bacteria</taxon>
        <taxon>Pseudomonadati</taxon>
        <taxon>Pseudomonadota</taxon>
        <taxon>Betaproteobacteria</taxon>
        <taxon>Burkholderiales</taxon>
        <taxon>Oxalobacteraceae</taxon>
        <taxon>Glaciimonas</taxon>
    </lineage>
</organism>
<dbReference type="PROSITE" id="PS50035">
    <property type="entry name" value="PLD"/>
    <property type="match status" value="1"/>
</dbReference>
<comment type="caution">
    <text evidence="9">The sequence shown here is derived from an EMBL/GenBank/DDBJ whole genome shotgun (WGS) entry which is preliminary data.</text>
</comment>
<proteinExistence type="inferred from homology"/>
<evidence type="ECO:0000256" key="4">
    <source>
        <dbReference type="ARBA" id="ARBA00022801"/>
    </source>
</evidence>
<evidence type="ECO:0000256" key="1">
    <source>
        <dbReference type="ARBA" id="ARBA00000798"/>
    </source>
</evidence>
<accession>A0A843YTN7</accession>
<dbReference type="GO" id="GO:0006793">
    <property type="term" value="P:phosphorus metabolic process"/>
    <property type="evidence" value="ECO:0007669"/>
    <property type="project" value="UniProtKB-ARBA"/>
</dbReference>
<comment type="catalytic activity">
    <reaction evidence="1">
        <text>a 1,2-diacyl-sn-glycero-3-phosphocholine + H2O = a 1,2-diacyl-sn-glycero-3-phosphate + choline + H(+)</text>
        <dbReference type="Rhea" id="RHEA:14445"/>
        <dbReference type="ChEBI" id="CHEBI:15354"/>
        <dbReference type="ChEBI" id="CHEBI:15377"/>
        <dbReference type="ChEBI" id="CHEBI:15378"/>
        <dbReference type="ChEBI" id="CHEBI:57643"/>
        <dbReference type="ChEBI" id="CHEBI:58608"/>
        <dbReference type="EC" id="3.1.4.4"/>
    </reaction>
</comment>
<gene>
    <name evidence="9" type="ORF">GEV47_08405</name>
</gene>
<dbReference type="GO" id="GO:0004630">
    <property type="term" value="F:phospholipase D activity"/>
    <property type="evidence" value="ECO:0007669"/>
    <property type="project" value="UniProtKB-EC"/>
</dbReference>
<evidence type="ECO:0000313" key="10">
    <source>
        <dbReference type="Proteomes" id="UP000451565"/>
    </source>
</evidence>
<dbReference type="GO" id="GO:0016891">
    <property type="term" value="F:RNA endonuclease activity producing 5'-phosphomonoesters, hydrolytic mechanism"/>
    <property type="evidence" value="ECO:0007669"/>
    <property type="project" value="TreeGrafter"/>
</dbReference>
<keyword evidence="10" id="KW-1185">Reference proteome</keyword>
<evidence type="ECO:0000256" key="6">
    <source>
        <dbReference type="ARBA" id="ARBA00023098"/>
    </source>
</evidence>
<dbReference type="InterPro" id="IPR051406">
    <property type="entry name" value="PLD_domain"/>
</dbReference>
<feature type="domain" description="PLD phosphodiesterase" evidence="8">
    <location>
        <begin position="126"/>
        <end position="153"/>
    </location>
</feature>
<evidence type="ECO:0000256" key="5">
    <source>
        <dbReference type="ARBA" id="ARBA00022963"/>
    </source>
</evidence>
<evidence type="ECO:0000256" key="7">
    <source>
        <dbReference type="SAM" id="SignalP"/>
    </source>
</evidence>
<name>A0A843YTN7_9BURK</name>
<dbReference type="GO" id="GO:0016042">
    <property type="term" value="P:lipid catabolic process"/>
    <property type="evidence" value="ECO:0007669"/>
    <property type="project" value="UniProtKB-KW"/>
</dbReference>
<dbReference type="InterPro" id="IPR001736">
    <property type="entry name" value="PLipase_D/transphosphatidylase"/>
</dbReference>
<evidence type="ECO:0000256" key="2">
    <source>
        <dbReference type="ARBA" id="ARBA00008664"/>
    </source>
</evidence>
<dbReference type="EC" id="3.1.4.4" evidence="3"/>
<dbReference type="PANTHER" id="PTHR43856:SF1">
    <property type="entry name" value="MITOCHONDRIAL CARDIOLIPIN HYDROLASE"/>
    <property type="match status" value="1"/>
</dbReference>
<dbReference type="AlphaFoldDB" id="A0A843YTN7"/>
<keyword evidence="5" id="KW-0442">Lipid degradation</keyword>
<evidence type="ECO:0000259" key="8">
    <source>
        <dbReference type="PROSITE" id="PS50035"/>
    </source>
</evidence>
<feature type="signal peptide" evidence="7">
    <location>
        <begin position="1"/>
        <end position="20"/>
    </location>
</feature>
<dbReference type="InterPro" id="IPR025202">
    <property type="entry name" value="PLD-like_dom"/>
</dbReference>
<protein>
    <recommendedName>
        <fullName evidence="3">phospholipase D</fullName>
        <ecNumber evidence="3">3.1.4.4</ecNumber>
    </recommendedName>
</protein>
<evidence type="ECO:0000313" key="9">
    <source>
        <dbReference type="EMBL" id="MQR00701.1"/>
    </source>
</evidence>
<evidence type="ECO:0000256" key="3">
    <source>
        <dbReference type="ARBA" id="ARBA00012027"/>
    </source>
</evidence>
<feature type="chain" id="PRO_5033016563" description="phospholipase D" evidence="7">
    <location>
        <begin position="21"/>
        <end position="200"/>
    </location>
</feature>